<keyword evidence="1" id="KW-0547">Nucleotide-binding</keyword>
<sequence length="225" mass="24243">MKVADGCTSRRTRSPTWGYPPYPYLFGTPGQDRFWFVWDELALGAVGAVVLADTRRLADCVRHALVPPGCRTIGAMSGPTPHSCEQTCVVCPAQQLGPGEFDVADRPGPDFAYRPNLGWRATTDGVGVHPYRVSLPPGRYASAGETIPDQAPRPAPTPEALELPADVMDLEGWIVAVLRAAPVDQIFSASARAERLATERFGAKATVAALRRVLPMELAARLPQP</sequence>
<proteinExistence type="predicted"/>
<dbReference type="InterPro" id="IPR004130">
    <property type="entry name" value="Gpn"/>
</dbReference>
<evidence type="ECO:0000313" key="5">
    <source>
        <dbReference type="Proteomes" id="UP000186004"/>
    </source>
</evidence>
<keyword evidence="3" id="KW-0342">GTP-binding</keyword>
<dbReference type="STRING" id="1198245.SAMN05444858_12312"/>
<dbReference type="GO" id="GO:0016787">
    <property type="term" value="F:hydrolase activity"/>
    <property type="evidence" value="ECO:0007669"/>
    <property type="project" value="UniProtKB-KW"/>
</dbReference>
<evidence type="ECO:0000256" key="2">
    <source>
        <dbReference type="ARBA" id="ARBA00022801"/>
    </source>
</evidence>
<reference evidence="4 5" key="1">
    <citation type="submission" date="2017-01" db="EMBL/GenBank/DDBJ databases">
        <authorList>
            <person name="Mah S.A."/>
            <person name="Swanson W.J."/>
            <person name="Moy G.W."/>
            <person name="Vacquier V.D."/>
        </authorList>
    </citation>
    <scope>NUCLEOTIDE SEQUENCE [LARGE SCALE GENOMIC DNA]</scope>
    <source>
        <strain evidence="4 5">DSM 45758</strain>
    </source>
</reference>
<keyword evidence="2" id="KW-0378">Hydrolase</keyword>
<dbReference type="Pfam" id="PF03029">
    <property type="entry name" value="ATP_bind_1"/>
    <property type="match status" value="1"/>
</dbReference>
<dbReference type="AlphaFoldDB" id="A0A1N7EEW2"/>
<evidence type="ECO:0000313" key="4">
    <source>
        <dbReference type="EMBL" id="SIR86703.1"/>
    </source>
</evidence>
<name>A0A1N7EEW2_9ACTN</name>
<organism evidence="4 5">
    <name type="scientific">Micromonospora avicenniae</name>
    <dbReference type="NCBI Taxonomy" id="1198245"/>
    <lineage>
        <taxon>Bacteria</taxon>
        <taxon>Bacillati</taxon>
        <taxon>Actinomycetota</taxon>
        <taxon>Actinomycetes</taxon>
        <taxon>Micromonosporales</taxon>
        <taxon>Micromonosporaceae</taxon>
        <taxon>Micromonospora</taxon>
    </lineage>
</organism>
<accession>A0A1N7EEW2</accession>
<dbReference type="GO" id="GO:0005525">
    <property type="term" value="F:GTP binding"/>
    <property type="evidence" value="ECO:0007669"/>
    <property type="project" value="UniProtKB-KW"/>
</dbReference>
<dbReference type="PANTHER" id="PTHR42708:SF1">
    <property type="entry name" value="GLIDING MOTILITY PROTEIN MGLA"/>
    <property type="match status" value="1"/>
</dbReference>
<protein>
    <submittedName>
        <fullName evidence="4">Conserved hypothetical ATP binding protein</fullName>
    </submittedName>
</protein>
<dbReference type="Proteomes" id="UP000186004">
    <property type="component" value="Unassembled WGS sequence"/>
</dbReference>
<keyword evidence="5" id="KW-1185">Reference proteome</keyword>
<evidence type="ECO:0000256" key="1">
    <source>
        <dbReference type="ARBA" id="ARBA00022741"/>
    </source>
</evidence>
<dbReference type="InterPro" id="IPR052705">
    <property type="entry name" value="Gliding_Motility_GTPase"/>
</dbReference>
<gene>
    <name evidence="4" type="ORF">SAMN05444858_12312</name>
</gene>
<dbReference type="EMBL" id="FTNF01000023">
    <property type="protein sequence ID" value="SIR86703.1"/>
    <property type="molecule type" value="Genomic_DNA"/>
</dbReference>
<dbReference type="PANTHER" id="PTHR42708">
    <property type="entry name" value="ATP/GTP-BINDING PROTEIN-RELATED"/>
    <property type="match status" value="1"/>
</dbReference>
<evidence type="ECO:0000256" key="3">
    <source>
        <dbReference type="ARBA" id="ARBA00023134"/>
    </source>
</evidence>